<evidence type="ECO:0000313" key="3">
    <source>
        <dbReference type="Proteomes" id="UP000178230"/>
    </source>
</evidence>
<protein>
    <recommendedName>
        <fullName evidence="4">Rrf2 family transcriptional regulator</fullName>
    </recommendedName>
</protein>
<dbReference type="AlphaFoldDB" id="A0A1F5YJJ7"/>
<dbReference type="GO" id="GO:0003700">
    <property type="term" value="F:DNA-binding transcription factor activity"/>
    <property type="evidence" value="ECO:0007669"/>
    <property type="project" value="TreeGrafter"/>
</dbReference>
<accession>A0A1F5YJJ7</accession>
<organism evidence="2 3">
    <name type="scientific">Candidatus Gottesmanbacteria bacterium RBG_13_37_7</name>
    <dbReference type="NCBI Taxonomy" id="1798369"/>
    <lineage>
        <taxon>Bacteria</taxon>
        <taxon>Candidatus Gottesmaniibacteriota</taxon>
    </lineage>
</organism>
<dbReference type="PANTHER" id="PTHR33221">
    <property type="entry name" value="WINGED HELIX-TURN-HELIX TRANSCRIPTIONAL REGULATOR, RRF2 FAMILY"/>
    <property type="match status" value="1"/>
</dbReference>
<gene>
    <name evidence="2" type="ORF">A2Y99_00925</name>
</gene>
<sequence>MIRISKATEYAIILLLRLSYNNKPVSLNYIVRKNHLPYKYLEKIVNLLKKSKLVKSVEGAKGGYYLARPPQDISIKNILDAVETNKALVNCLTGRCKYELNCQHKNIWIKLQKIISREFDSINLDNLR</sequence>
<evidence type="ECO:0000256" key="1">
    <source>
        <dbReference type="ARBA" id="ARBA00023125"/>
    </source>
</evidence>
<dbReference type="Proteomes" id="UP000178230">
    <property type="component" value="Unassembled WGS sequence"/>
</dbReference>
<dbReference type="InterPro" id="IPR036390">
    <property type="entry name" value="WH_DNA-bd_sf"/>
</dbReference>
<dbReference type="Pfam" id="PF02082">
    <property type="entry name" value="Rrf2"/>
    <property type="match status" value="1"/>
</dbReference>
<dbReference type="InterPro" id="IPR000944">
    <property type="entry name" value="Tscrpt_reg_Rrf2"/>
</dbReference>
<dbReference type="GO" id="GO:0003677">
    <property type="term" value="F:DNA binding"/>
    <property type="evidence" value="ECO:0007669"/>
    <property type="project" value="UniProtKB-KW"/>
</dbReference>
<dbReference type="InterPro" id="IPR036388">
    <property type="entry name" value="WH-like_DNA-bd_sf"/>
</dbReference>
<dbReference type="PROSITE" id="PS51197">
    <property type="entry name" value="HTH_RRF2_2"/>
    <property type="match status" value="1"/>
</dbReference>
<reference evidence="2 3" key="1">
    <citation type="journal article" date="2016" name="Nat. Commun.">
        <title>Thousands of microbial genomes shed light on interconnected biogeochemical processes in an aquifer system.</title>
        <authorList>
            <person name="Anantharaman K."/>
            <person name="Brown C.T."/>
            <person name="Hug L.A."/>
            <person name="Sharon I."/>
            <person name="Castelle C.J."/>
            <person name="Probst A.J."/>
            <person name="Thomas B.C."/>
            <person name="Singh A."/>
            <person name="Wilkins M.J."/>
            <person name="Karaoz U."/>
            <person name="Brodie E.L."/>
            <person name="Williams K.H."/>
            <person name="Hubbard S.S."/>
            <person name="Banfield J.F."/>
        </authorList>
    </citation>
    <scope>NUCLEOTIDE SEQUENCE [LARGE SCALE GENOMIC DNA]</scope>
</reference>
<comment type="caution">
    <text evidence="2">The sequence shown here is derived from an EMBL/GenBank/DDBJ whole genome shotgun (WGS) entry which is preliminary data.</text>
</comment>
<keyword evidence="1" id="KW-0238">DNA-binding</keyword>
<evidence type="ECO:0008006" key="4">
    <source>
        <dbReference type="Google" id="ProtNLM"/>
    </source>
</evidence>
<dbReference type="PANTHER" id="PTHR33221:SF5">
    <property type="entry name" value="HTH-TYPE TRANSCRIPTIONAL REGULATOR ISCR"/>
    <property type="match status" value="1"/>
</dbReference>
<evidence type="ECO:0000313" key="2">
    <source>
        <dbReference type="EMBL" id="OGG00340.1"/>
    </source>
</evidence>
<dbReference type="EMBL" id="MFIY01000013">
    <property type="protein sequence ID" value="OGG00340.1"/>
    <property type="molecule type" value="Genomic_DNA"/>
</dbReference>
<dbReference type="NCBIfam" id="TIGR00738">
    <property type="entry name" value="rrf2_super"/>
    <property type="match status" value="1"/>
</dbReference>
<proteinExistence type="predicted"/>
<name>A0A1F5YJJ7_9BACT</name>
<dbReference type="Gene3D" id="1.10.10.10">
    <property type="entry name" value="Winged helix-like DNA-binding domain superfamily/Winged helix DNA-binding domain"/>
    <property type="match status" value="1"/>
</dbReference>
<dbReference type="SUPFAM" id="SSF46785">
    <property type="entry name" value="Winged helix' DNA-binding domain"/>
    <property type="match status" value="1"/>
</dbReference>
<dbReference type="GO" id="GO:0005829">
    <property type="term" value="C:cytosol"/>
    <property type="evidence" value="ECO:0007669"/>
    <property type="project" value="TreeGrafter"/>
</dbReference>